<dbReference type="Proteomes" id="UP001152755">
    <property type="component" value="Unassembled WGS sequence"/>
</dbReference>
<proteinExistence type="inferred from homology"/>
<evidence type="ECO:0000313" key="4">
    <source>
        <dbReference type="EMBL" id="MDG3013722.1"/>
    </source>
</evidence>
<organism evidence="4 5">
    <name type="scientific">Speluncibacter jeojiensis</name>
    <dbReference type="NCBI Taxonomy" id="2710754"/>
    <lineage>
        <taxon>Bacteria</taxon>
        <taxon>Bacillati</taxon>
        <taxon>Actinomycetota</taxon>
        <taxon>Actinomycetes</taxon>
        <taxon>Mycobacteriales</taxon>
        <taxon>Speluncibacteraceae</taxon>
        <taxon>Speluncibacter</taxon>
    </lineage>
</organism>
<dbReference type="GO" id="GO:0061522">
    <property type="term" value="F:1,4-dihydroxy-2-naphthoyl-CoA thioesterase activity"/>
    <property type="evidence" value="ECO:0007669"/>
    <property type="project" value="TreeGrafter"/>
</dbReference>
<evidence type="ECO:0000313" key="5">
    <source>
        <dbReference type="Proteomes" id="UP001152755"/>
    </source>
</evidence>
<dbReference type="Pfam" id="PF03061">
    <property type="entry name" value="4HBT"/>
    <property type="match status" value="1"/>
</dbReference>
<keyword evidence="2" id="KW-0378">Hydrolase</keyword>
<sequence length="146" mass="15670">MPDLAGADADLDEINAFLRRGFGSTLGLEYTEITGDRVHARWTAGPNQHQPSGIVHGGVYCSVIEAMASIGGAAWLGDRGHVVGVNNNTDFLRATREGVLDAEARPVHRGRTQQVWQVDISDDRGRLIAQGKVRLANIADTANIGK</sequence>
<name>A0A9X4M014_9ACTN</name>
<dbReference type="NCBIfam" id="TIGR00369">
    <property type="entry name" value="unchar_dom_1"/>
    <property type="match status" value="1"/>
</dbReference>
<dbReference type="EMBL" id="JANRHA010000002">
    <property type="protein sequence ID" value="MDG3013722.1"/>
    <property type="molecule type" value="Genomic_DNA"/>
</dbReference>
<reference evidence="4" key="1">
    <citation type="submission" date="2022-08" db="EMBL/GenBank/DDBJ databases">
        <title>Genome analysis of Corynebacteriales strain.</title>
        <authorList>
            <person name="Lee S.D."/>
        </authorList>
    </citation>
    <scope>NUCLEOTIDE SEQUENCE</scope>
    <source>
        <strain evidence="4">D3-21</strain>
    </source>
</reference>
<feature type="domain" description="Thioesterase" evidence="3">
    <location>
        <begin position="53"/>
        <end position="128"/>
    </location>
</feature>
<dbReference type="InterPro" id="IPR029069">
    <property type="entry name" value="HotDog_dom_sf"/>
</dbReference>
<dbReference type="Gene3D" id="3.10.129.10">
    <property type="entry name" value="Hotdog Thioesterase"/>
    <property type="match status" value="1"/>
</dbReference>
<dbReference type="PANTHER" id="PTHR43240:SF5">
    <property type="entry name" value="1,4-DIHYDROXY-2-NAPHTHOYL-COA THIOESTERASE 1"/>
    <property type="match status" value="1"/>
</dbReference>
<protein>
    <submittedName>
        <fullName evidence="4">PaaI family thioesterase</fullName>
    </submittedName>
</protein>
<dbReference type="GO" id="GO:0005829">
    <property type="term" value="C:cytosol"/>
    <property type="evidence" value="ECO:0007669"/>
    <property type="project" value="TreeGrafter"/>
</dbReference>
<gene>
    <name evidence="4" type="ORF">NVS88_04020</name>
</gene>
<comment type="caution">
    <text evidence="4">The sequence shown here is derived from an EMBL/GenBank/DDBJ whole genome shotgun (WGS) entry which is preliminary data.</text>
</comment>
<accession>A0A9X4M014</accession>
<dbReference type="InterPro" id="IPR006683">
    <property type="entry name" value="Thioestr_dom"/>
</dbReference>
<keyword evidence="5" id="KW-1185">Reference proteome</keyword>
<dbReference type="SUPFAM" id="SSF54637">
    <property type="entry name" value="Thioesterase/thiol ester dehydrase-isomerase"/>
    <property type="match status" value="1"/>
</dbReference>
<dbReference type="AlphaFoldDB" id="A0A9X4M014"/>
<evidence type="ECO:0000256" key="2">
    <source>
        <dbReference type="ARBA" id="ARBA00022801"/>
    </source>
</evidence>
<evidence type="ECO:0000259" key="3">
    <source>
        <dbReference type="Pfam" id="PF03061"/>
    </source>
</evidence>
<dbReference type="PANTHER" id="PTHR43240">
    <property type="entry name" value="1,4-DIHYDROXY-2-NAPHTHOYL-COA THIOESTERASE 1"/>
    <property type="match status" value="1"/>
</dbReference>
<dbReference type="CDD" id="cd03443">
    <property type="entry name" value="PaaI_thioesterase"/>
    <property type="match status" value="1"/>
</dbReference>
<evidence type="ECO:0000256" key="1">
    <source>
        <dbReference type="ARBA" id="ARBA00008324"/>
    </source>
</evidence>
<dbReference type="InterPro" id="IPR003736">
    <property type="entry name" value="PAAI_dom"/>
</dbReference>
<comment type="similarity">
    <text evidence="1">Belongs to the thioesterase PaaI family.</text>
</comment>